<feature type="region of interest" description="Disordered" evidence="2">
    <location>
        <begin position="182"/>
        <end position="204"/>
    </location>
</feature>
<dbReference type="PANTHER" id="PTHR22093">
    <property type="entry name" value="LEUKOCYTE RECEPTOR CLUSTER LRC MEMBER 1"/>
    <property type="match status" value="1"/>
</dbReference>
<dbReference type="InterPro" id="IPR019339">
    <property type="entry name" value="CIR_N_dom"/>
</dbReference>
<dbReference type="EMBL" id="VSRR010007292">
    <property type="protein sequence ID" value="MPC46610.1"/>
    <property type="molecule type" value="Genomic_DNA"/>
</dbReference>
<dbReference type="OrthoDB" id="2159131at2759"/>
<dbReference type="InterPro" id="IPR039875">
    <property type="entry name" value="LENG1-like"/>
</dbReference>
<feature type="region of interest" description="Disordered" evidence="2">
    <location>
        <begin position="84"/>
        <end position="103"/>
    </location>
</feature>
<evidence type="ECO:0000256" key="1">
    <source>
        <dbReference type="SAM" id="Coils"/>
    </source>
</evidence>
<reference evidence="4 5" key="1">
    <citation type="submission" date="2019-05" db="EMBL/GenBank/DDBJ databases">
        <title>Another draft genome of Portunus trituberculatus and its Hox gene families provides insights of decapod evolution.</title>
        <authorList>
            <person name="Jeong J.-H."/>
            <person name="Song I."/>
            <person name="Kim S."/>
            <person name="Choi T."/>
            <person name="Kim D."/>
            <person name="Ryu S."/>
            <person name="Kim W."/>
        </authorList>
    </citation>
    <scope>NUCLEOTIDE SEQUENCE [LARGE SCALE GENOMIC DNA]</scope>
    <source>
        <tissue evidence="4">Muscle</tissue>
    </source>
</reference>
<dbReference type="Proteomes" id="UP000324222">
    <property type="component" value="Unassembled WGS sequence"/>
</dbReference>
<name>A0A5B7FG81_PORTR</name>
<dbReference type="PANTHER" id="PTHR22093:SF0">
    <property type="entry name" value="LEUKOCYTE RECEPTOR CLUSTER MEMBER 1"/>
    <property type="match status" value="1"/>
</dbReference>
<evidence type="ECO:0000313" key="5">
    <source>
        <dbReference type="Proteomes" id="UP000324222"/>
    </source>
</evidence>
<evidence type="ECO:0000313" key="4">
    <source>
        <dbReference type="EMBL" id="MPC46610.1"/>
    </source>
</evidence>
<feature type="compositionally biased region" description="Basic residues" evidence="2">
    <location>
        <begin position="309"/>
        <end position="333"/>
    </location>
</feature>
<dbReference type="AlphaFoldDB" id="A0A5B7FG81"/>
<gene>
    <name evidence="4" type="primary">Leng1</name>
    <name evidence="4" type="ORF">E2C01_040333</name>
</gene>
<feature type="coiled-coil region" evidence="1">
    <location>
        <begin position="130"/>
        <end position="157"/>
    </location>
</feature>
<keyword evidence="4" id="KW-0675">Receptor</keyword>
<feature type="domain" description="CBF1-interacting co-repressor CIR N-terminal" evidence="3">
    <location>
        <begin position="34"/>
        <end position="70"/>
    </location>
</feature>
<keyword evidence="5" id="KW-1185">Reference proteome</keyword>
<protein>
    <submittedName>
        <fullName evidence="4">Leukocyte receptor cluster member 1</fullName>
    </submittedName>
</protein>
<organism evidence="4 5">
    <name type="scientific">Portunus trituberculatus</name>
    <name type="common">Swimming crab</name>
    <name type="synonym">Neptunus trituberculatus</name>
    <dbReference type="NCBI Taxonomy" id="210409"/>
    <lineage>
        <taxon>Eukaryota</taxon>
        <taxon>Metazoa</taxon>
        <taxon>Ecdysozoa</taxon>
        <taxon>Arthropoda</taxon>
        <taxon>Crustacea</taxon>
        <taxon>Multicrustacea</taxon>
        <taxon>Malacostraca</taxon>
        <taxon>Eumalacostraca</taxon>
        <taxon>Eucarida</taxon>
        <taxon>Decapoda</taxon>
        <taxon>Pleocyemata</taxon>
        <taxon>Brachyura</taxon>
        <taxon>Eubrachyura</taxon>
        <taxon>Portunoidea</taxon>
        <taxon>Portunidae</taxon>
        <taxon>Portuninae</taxon>
        <taxon>Portunus</taxon>
    </lineage>
</organism>
<accession>A0A5B7FG81</accession>
<evidence type="ECO:0000256" key="2">
    <source>
        <dbReference type="SAM" id="MobiDB-lite"/>
    </source>
</evidence>
<dbReference type="SMART" id="SM01083">
    <property type="entry name" value="Cir_N"/>
    <property type="match status" value="1"/>
</dbReference>
<feature type="compositionally biased region" description="Low complexity" evidence="2">
    <location>
        <begin position="334"/>
        <end position="345"/>
    </location>
</feature>
<feature type="region of interest" description="Disordered" evidence="2">
    <location>
        <begin position="221"/>
        <end position="351"/>
    </location>
</feature>
<feature type="compositionally biased region" description="Basic and acidic residues" evidence="2">
    <location>
        <begin position="243"/>
        <end position="258"/>
    </location>
</feature>
<keyword evidence="1" id="KW-0175">Coiled coil</keyword>
<sequence>MMTTNKGHEEKSESDWIPNFSVTGNACDDTLEMRWHVRTKENIARVRRDEAQAAEEEKQRVLRAKLAEQEARTALLRTRARQKYDGDEGLDAAEPKATSTGQATNTTKTHVADIYTAEGNINFFKDLEEGKQTHGKNEEYEKEKKEEQEKYEKKIGYLTYLGQDSHEAQGKKAWYEEAESRITYRGDEEEEGETKEVGLKSKDKLDPIHDIIKYGGIKLIKKVPGMPKPKAADDVQIVQKQNVESKKKVQQDESTADKRKYRHKESKNKKKRKSKKRKRNDDNDKRDKHKQRDCKRRRDDSSDEDNTSRKRRKSNSHKSKSKERERKRRRHHSSTTTTSSTSAYESSEDEEAIQEKKRKLDILRSLNCLRSMWCTVYTSSSKFHYEAEEGESVAYSQHIEGTLHLRHDSRLVNVVPVDRILRVDHEVKVSLHQLPGGIKATLLPLSLKVGCPTHA</sequence>
<evidence type="ECO:0000259" key="3">
    <source>
        <dbReference type="SMART" id="SM01083"/>
    </source>
</evidence>
<feature type="compositionally biased region" description="Basic and acidic residues" evidence="2">
    <location>
        <begin position="194"/>
        <end position="204"/>
    </location>
</feature>
<proteinExistence type="predicted"/>
<dbReference type="Pfam" id="PF10197">
    <property type="entry name" value="Cir_N"/>
    <property type="match status" value="1"/>
</dbReference>
<comment type="caution">
    <text evidence="4">The sequence shown here is derived from an EMBL/GenBank/DDBJ whole genome shotgun (WGS) entry which is preliminary data.</text>
</comment>
<feature type="compositionally biased region" description="Basic residues" evidence="2">
    <location>
        <begin position="259"/>
        <end position="278"/>
    </location>
</feature>